<dbReference type="InterPro" id="IPR008880">
    <property type="entry name" value="Trigger_fac_C"/>
</dbReference>
<organism evidence="10 11">
    <name type="scientific">Candidatus Mediterraneibacter stercoravium</name>
    <dbReference type="NCBI Taxonomy" id="2838685"/>
    <lineage>
        <taxon>Bacteria</taxon>
        <taxon>Bacillati</taxon>
        <taxon>Bacillota</taxon>
        <taxon>Clostridia</taxon>
        <taxon>Lachnospirales</taxon>
        <taxon>Lachnospiraceae</taxon>
        <taxon>Mediterraneibacter</taxon>
    </lineage>
</organism>
<evidence type="ECO:0000313" key="10">
    <source>
        <dbReference type="EMBL" id="HIZ75856.1"/>
    </source>
</evidence>
<dbReference type="GO" id="GO:0006457">
    <property type="term" value="P:protein folding"/>
    <property type="evidence" value="ECO:0007669"/>
    <property type="project" value="InterPro"/>
</dbReference>
<comment type="subcellular location">
    <subcellularLocation>
        <location evidence="2">Cytoplasm</location>
    </subcellularLocation>
</comment>
<evidence type="ECO:0000256" key="4">
    <source>
        <dbReference type="ARBA" id="ARBA00023110"/>
    </source>
</evidence>
<dbReference type="Pfam" id="PF00254">
    <property type="entry name" value="FKBP_C"/>
    <property type="match status" value="1"/>
</dbReference>
<feature type="signal peptide" evidence="8">
    <location>
        <begin position="1"/>
        <end position="20"/>
    </location>
</feature>
<gene>
    <name evidence="10" type="primary">tig</name>
    <name evidence="10" type="ORF">H9723_11555</name>
</gene>
<dbReference type="InterPro" id="IPR005215">
    <property type="entry name" value="Trig_fac"/>
</dbReference>
<dbReference type="EMBL" id="DXAY01000266">
    <property type="protein sequence ID" value="HIZ75856.1"/>
    <property type="molecule type" value="Genomic_DNA"/>
</dbReference>
<dbReference type="SUPFAM" id="SSF109998">
    <property type="entry name" value="Triger factor/SurA peptide-binding domain-like"/>
    <property type="match status" value="1"/>
</dbReference>
<protein>
    <recommendedName>
        <fullName evidence="7">peptidylprolyl isomerase</fullName>
        <ecNumber evidence="7">5.2.1.8</ecNumber>
    </recommendedName>
</protein>
<comment type="caution">
    <text evidence="10">The sequence shown here is derived from an EMBL/GenBank/DDBJ whole genome shotgun (WGS) entry which is preliminary data.</text>
</comment>
<evidence type="ECO:0000256" key="7">
    <source>
        <dbReference type="PROSITE-ProRule" id="PRU00277"/>
    </source>
</evidence>
<dbReference type="Gene3D" id="3.10.50.40">
    <property type="match status" value="1"/>
</dbReference>
<dbReference type="InterPro" id="IPR027304">
    <property type="entry name" value="Trigger_fact/SurA_dom_sf"/>
</dbReference>
<dbReference type="PROSITE" id="PS50059">
    <property type="entry name" value="FKBP_PPIASE"/>
    <property type="match status" value="1"/>
</dbReference>
<reference evidence="10" key="1">
    <citation type="journal article" date="2021" name="PeerJ">
        <title>Extensive microbial diversity within the chicken gut microbiome revealed by metagenomics and culture.</title>
        <authorList>
            <person name="Gilroy R."/>
            <person name="Ravi A."/>
            <person name="Getino M."/>
            <person name="Pursley I."/>
            <person name="Horton D.L."/>
            <person name="Alikhan N.F."/>
            <person name="Baker D."/>
            <person name="Gharbi K."/>
            <person name="Hall N."/>
            <person name="Watson M."/>
            <person name="Adriaenssens E.M."/>
            <person name="Foster-Nyarko E."/>
            <person name="Jarju S."/>
            <person name="Secka A."/>
            <person name="Antonio M."/>
            <person name="Oren A."/>
            <person name="Chaudhuri R.R."/>
            <person name="La Ragione R."/>
            <person name="Hildebrand F."/>
            <person name="Pallen M.J."/>
        </authorList>
    </citation>
    <scope>NUCLEOTIDE SEQUENCE</scope>
    <source>
        <strain evidence="10">CHK196-3914</strain>
    </source>
</reference>
<keyword evidence="5 7" id="KW-0413">Isomerase</keyword>
<feature type="domain" description="PPIase FKBP-type" evidence="9">
    <location>
        <begin position="76"/>
        <end position="151"/>
    </location>
</feature>
<evidence type="ECO:0000256" key="8">
    <source>
        <dbReference type="SAM" id="SignalP"/>
    </source>
</evidence>
<evidence type="ECO:0000256" key="1">
    <source>
        <dbReference type="ARBA" id="ARBA00000971"/>
    </source>
</evidence>
<evidence type="ECO:0000313" key="11">
    <source>
        <dbReference type="Proteomes" id="UP000824116"/>
    </source>
</evidence>
<keyword evidence="8" id="KW-0732">Signal</keyword>
<proteinExistence type="predicted"/>
<dbReference type="Gene3D" id="1.10.3120.10">
    <property type="entry name" value="Trigger factor, C-terminal domain"/>
    <property type="match status" value="1"/>
</dbReference>
<evidence type="ECO:0000256" key="3">
    <source>
        <dbReference type="ARBA" id="ARBA00022618"/>
    </source>
</evidence>
<feature type="chain" id="PRO_5038581948" description="peptidylprolyl isomerase" evidence="8">
    <location>
        <begin position="21"/>
        <end position="355"/>
    </location>
</feature>
<dbReference type="InterPro" id="IPR037041">
    <property type="entry name" value="Trigger_fac_C_sf"/>
</dbReference>
<dbReference type="GO" id="GO:0051301">
    <property type="term" value="P:cell division"/>
    <property type="evidence" value="ECO:0007669"/>
    <property type="project" value="UniProtKB-KW"/>
</dbReference>
<dbReference type="GO" id="GO:0015031">
    <property type="term" value="P:protein transport"/>
    <property type="evidence" value="ECO:0007669"/>
    <property type="project" value="InterPro"/>
</dbReference>
<evidence type="ECO:0000259" key="9">
    <source>
        <dbReference type="PROSITE" id="PS50059"/>
    </source>
</evidence>
<name>A0A9D2GBT7_9FIRM</name>
<keyword evidence="3" id="KW-0132">Cell division</keyword>
<keyword evidence="4 7" id="KW-0697">Rotamase</keyword>
<evidence type="ECO:0000256" key="6">
    <source>
        <dbReference type="ARBA" id="ARBA00023306"/>
    </source>
</evidence>
<sequence>MKKRIVAVLIASALTGGLLTGCSGQISNDYVTVKKYKGLEVPQVEAQEVTDDQVEQMIQSNLTTVEEITDRAAQNGDWVNIDYTGYIDGEAFDGGSDTGAELQLGSGSFIGATEDYEGFEDQIVGHSKGEEFDITVQFPEGYADPTKSGVVAQFHIVLNGIYQQNTAELTDEWVAEHSEDSDTTEEYREEMRGLLEESNEQDVRTQLESGVQDALLSQSEIKEYPEGAVDAQIQQANEYYSYIAGLYGIELSDYITQYLGTTEENFNASVETAAQQTVQLDEAIKLIAEKERLEPTEEEYEEEIAQYAEDAGTDDVEAFKEQYGEEELRMSVLREEVLGYLVDHCVQVEDSGESE</sequence>
<dbReference type="GO" id="GO:0003755">
    <property type="term" value="F:peptidyl-prolyl cis-trans isomerase activity"/>
    <property type="evidence" value="ECO:0007669"/>
    <property type="project" value="UniProtKB-KW"/>
</dbReference>
<dbReference type="InterPro" id="IPR046357">
    <property type="entry name" value="PPIase_dom_sf"/>
</dbReference>
<dbReference type="AlphaFoldDB" id="A0A9D2GBT7"/>
<dbReference type="NCBIfam" id="TIGR00115">
    <property type="entry name" value="tig"/>
    <property type="match status" value="1"/>
</dbReference>
<evidence type="ECO:0000256" key="2">
    <source>
        <dbReference type="ARBA" id="ARBA00004496"/>
    </source>
</evidence>
<dbReference type="InterPro" id="IPR001179">
    <property type="entry name" value="PPIase_FKBP_dom"/>
</dbReference>
<reference evidence="10" key="2">
    <citation type="submission" date="2021-04" db="EMBL/GenBank/DDBJ databases">
        <authorList>
            <person name="Gilroy R."/>
        </authorList>
    </citation>
    <scope>NUCLEOTIDE SEQUENCE</scope>
    <source>
        <strain evidence="10">CHK196-3914</strain>
    </source>
</reference>
<keyword evidence="6" id="KW-0131">Cell cycle</keyword>
<dbReference type="Proteomes" id="UP000824116">
    <property type="component" value="Unassembled WGS sequence"/>
</dbReference>
<dbReference type="PROSITE" id="PS51257">
    <property type="entry name" value="PROKAR_LIPOPROTEIN"/>
    <property type="match status" value="1"/>
</dbReference>
<dbReference type="GO" id="GO:0005737">
    <property type="term" value="C:cytoplasm"/>
    <property type="evidence" value="ECO:0007669"/>
    <property type="project" value="UniProtKB-SubCell"/>
</dbReference>
<evidence type="ECO:0000256" key="5">
    <source>
        <dbReference type="ARBA" id="ARBA00023235"/>
    </source>
</evidence>
<comment type="catalytic activity">
    <reaction evidence="1 7">
        <text>[protein]-peptidylproline (omega=180) = [protein]-peptidylproline (omega=0)</text>
        <dbReference type="Rhea" id="RHEA:16237"/>
        <dbReference type="Rhea" id="RHEA-COMP:10747"/>
        <dbReference type="Rhea" id="RHEA-COMP:10748"/>
        <dbReference type="ChEBI" id="CHEBI:83833"/>
        <dbReference type="ChEBI" id="CHEBI:83834"/>
        <dbReference type="EC" id="5.2.1.8"/>
    </reaction>
</comment>
<dbReference type="SUPFAM" id="SSF54534">
    <property type="entry name" value="FKBP-like"/>
    <property type="match status" value="1"/>
</dbReference>
<accession>A0A9D2GBT7</accession>
<dbReference type="EC" id="5.2.1.8" evidence="7"/>
<dbReference type="Pfam" id="PF05698">
    <property type="entry name" value="Trigger_C"/>
    <property type="match status" value="1"/>
</dbReference>